<evidence type="ECO:0000313" key="10">
    <source>
        <dbReference type="EMBL" id="SNB68668.1"/>
    </source>
</evidence>
<dbReference type="InterPro" id="IPR015856">
    <property type="entry name" value="ABC_transpr_CbiO/EcfA_su"/>
</dbReference>
<comment type="subcellular location">
    <subcellularLocation>
        <location evidence="1">Cell membrane</location>
    </subcellularLocation>
</comment>
<dbReference type="Proteomes" id="UP000197025">
    <property type="component" value="Unassembled WGS sequence"/>
</dbReference>
<keyword evidence="6 10" id="KW-0067">ATP-binding</keyword>
<dbReference type="EMBL" id="FYEK01000037">
    <property type="protein sequence ID" value="SNB68668.1"/>
    <property type="molecule type" value="Genomic_DNA"/>
</dbReference>
<feature type="domain" description="ABC transporter" evidence="9">
    <location>
        <begin position="10"/>
        <end position="250"/>
    </location>
</feature>
<accession>A0A212R9D1</accession>
<dbReference type="Pfam" id="PF00005">
    <property type="entry name" value="ABC_tran"/>
    <property type="match status" value="1"/>
</dbReference>
<keyword evidence="11" id="KW-1185">Reference proteome</keyword>
<dbReference type="RefSeq" id="WP_088571678.1">
    <property type="nucleotide sequence ID" value="NZ_FYEK01000037.1"/>
</dbReference>
<dbReference type="InterPro" id="IPR050095">
    <property type="entry name" value="ECF_ABC_transporter_ATP-bd"/>
</dbReference>
<dbReference type="FunFam" id="3.40.50.300:FF:000224">
    <property type="entry name" value="Energy-coupling factor transporter ATP-binding protein EcfA"/>
    <property type="match status" value="1"/>
</dbReference>
<evidence type="ECO:0000256" key="5">
    <source>
        <dbReference type="ARBA" id="ARBA00022741"/>
    </source>
</evidence>
<dbReference type="GO" id="GO:0043190">
    <property type="term" value="C:ATP-binding cassette (ABC) transporter complex"/>
    <property type="evidence" value="ECO:0007669"/>
    <property type="project" value="TreeGrafter"/>
</dbReference>
<name>A0A212R9D1_9CHLR</name>
<evidence type="ECO:0000259" key="9">
    <source>
        <dbReference type="PROSITE" id="PS50893"/>
    </source>
</evidence>
<dbReference type="InterPro" id="IPR003439">
    <property type="entry name" value="ABC_transporter-like_ATP-bd"/>
</dbReference>
<dbReference type="PANTHER" id="PTHR43553:SF24">
    <property type="entry name" value="ENERGY-COUPLING FACTOR TRANSPORTER ATP-BINDING PROTEIN ECFA1"/>
    <property type="match status" value="1"/>
</dbReference>
<keyword evidence="7" id="KW-1278">Translocase</keyword>
<dbReference type="SUPFAM" id="SSF52540">
    <property type="entry name" value="P-loop containing nucleoside triphosphate hydrolases"/>
    <property type="match status" value="1"/>
</dbReference>
<dbReference type="OrthoDB" id="9784332at2"/>
<dbReference type="InterPro" id="IPR003593">
    <property type="entry name" value="AAA+_ATPase"/>
</dbReference>
<evidence type="ECO:0000313" key="11">
    <source>
        <dbReference type="Proteomes" id="UP000197025"/>
    </source>
</evidence>
<protein>
    <submittedName>
        <fullName evidence="10">Cobalt/nickel transport system ATP-binding protein</fullName>
    </submittedName>
</protein>
<evidence type="ECO:0000256" key="8">
    <source>
        <dbReference type="ARBA" id="ARBA00023136"/>
    </source>
</evidence>
<sequence>MWSADGRPVFEVNEVRVTYLGRFPALAGVSLRVASGEQVALLGPNGCGKSTLLKVLAGLLFPDSGTVHAFGHPLTPASLARPAFFREFRRRVGLLFQNSDAQLFNPTVFEEIAFGPAQLGFPPQEVERRVRDMLRLLEIEGLADRAPFQLSEGQKRRVALAAVLAVNPDVLLLDEPTTGLDPRTNDRLVEILWGLRRLGKTLLVATHDLELARLVADRAVIIGEDHRVWFDGPTPEALANRDLLYRANLVGRSWMAHPVL</sequence>
<evidence type="ECO:0000256" key="6">
    <source>
        <dbReference type="ARBA" id="ARBA00022840"/>
    </source>
</evidence>
<gene>
    <name evidence="10" type="ORF">SAMN02746019_00014180</name>
</gene>
<evidence type="ECO:0000256" key="1">
    <source>
        <dbReference type="ARBA" id="ARBA00004236"/>
    </source>
</evidence>
<evidence type="ECO:0000256" key="7">
    <source>
        <dbReference type="ARBA" id="ARBA00022967"/>
    </source>
</evidence>
<dbReference type="InParanoid" id="A0A212R9D1"/>
<comment type="similarity">
    <text evidence="2">Belongs to the ABC transporter superfamily.</text>
</comment>
<dbReference type="InterPro" id="IPR027417">
    <property type="entry name" value="P-loop_NTPase"/>
</dbReference>
<dbReference type="AlphaFoldDB" id="A0A212R9D1"/>
<reference evidence="11" key="1">
    <citation type="submission" date="2017-06" db="EMBL/GenBank/DDBJ databases">
        <authorList>
            <person name="Varghese N."/>
            <person name="Submissions S."/>
        </authorList>
    </citation>
    <scope>NUCLEOTIDE SEQUENCE [LARGE SCALE GENOMIC DNA]</scope>
    <source>
        <strain evidence="11">JAD2</strain>
    </source>
</reference>
<organism evidence="10 11">
    <name type="scientific">Thermoflexus hugenholtzii JAD2</name>
    <dbReference type="NCBI Taxonomy" id="877466"/>
    <lineage>
        <taxon>Bacteria</taxon>
        <taxon>Bacillati</taxon>
        <taxon>Chloroflexota</taxon>
        <taxon>Thermoflexia</taxon>
        <taxon>Thermoflexales</taxon>
        <taxon>Thermoflexaceae</taxon>
        <taxon>Thermoflexus</taxon>
    </lineage>
</organism>
<dbReference type="SMART" id="SM00382">
    <property type="entry name" value="AAA"/>
    <property type="match status" value="1"/>
</dbReference>
<keyword evidence="8" id="KW-0472">Membrane</keyword>
<evidence type="ECO:0000256" key="3">
    <source>
        <dbReference type="ARBA" id="ARBA00022448"/>
    </source>
</evidence>
<dbReference type="PANTHER" id="PTHR43553">
    <property type="entry name" value="HEAVY METAL TRANSPORTER"/>
    <property type="match status" value="1"/>
</dbReference>
<keyword evidence="4" id="KW-1003">Cell membrane</keyword>
<dbReference type="CDD" id="cd03225">
    <property type="entry name" value="ABC_cobalt_CbiO_domain1"/>
    <property type="match status" value="1"/>
</dbReference>
<dbReference type="GO" id="GO:0005524">
    <property type="term" value="F:ATP binding"/>
    <property type="evidence" value="ECO:0007669"/>
    <property type="project" value="UniProtKB-KW"/>
</dbReference>
<dbReference type="PROSITE" id="PS50893">
    <property type="entry name" value="ABC_TRANSPORTER_2"/>
    <property type="match status" value="1"/>
</dbReference>
<evidence type="ECO:0000256" key="2">
    <source>
        <dbReference type="ARBA" id="ARBA00005417"/>
    </source>
</evidence>
<dbReference type="GO" id="GO:0016887">
    <property type="term" value="F:ATP hydrolysis activity"/>
    <property type="evidence" value="ECO:0007669"/>
    <property type="project" value="InterPro"/>
</dbReference>
<keyword evidence="3" id="KW-0813">Transport</keyword>
<dbReference type="FunCoup" id="A0A212R9D1">
    <property type="interactions" value="262"/>
</dbReference>
<dbReference type="GO" id="GO:0042626">
    <property type="term" value="F:ATPase-coupled transmembrane transporter activity"/>
    <property type="evidence" value="ECO:0007669"/>
    <property type="project" value="TreeGrafter"/>
</dbReference>
<proteinExistence type="inferred from homology"/>
<evidence type="ECO:0000256" key="4">
    <source>
        <dbReference type="ARBA" id="ARBA00022475"/>
    </source>
</evidence>
<keyword evidence="5" id="KW-0547">Nucleotide-binding</keyword>
<dbReference type="Gene3D" id="3.40.50.300">
    <property type="entry name" value="P-loop containing nucleotide triphosphate hydrolases"/>
    <property type="match status" value="1"/>
</dbReference>